<feature type="region of interest" description="Disordered" evidence="1">
    <location>
        <begin position="55"/>
        <end position="97"/>
    </location>
</feature>
<proteinExistence type="predicted"/>
<dbReference type="AlphaFoldDB" id="A0A0B2VS34"/>
<organism evidence="2 3">
    <name type="scientific">Toxocara canis</name>
    <name type="common">Canine roundworm</name>
    <dbReference type="NCBI Taxonomy" id="6265"/>
    <lineage>
        <taxon>Eukaryota</taxon>
        <taxon>Metazoa</taxon>
        <taxon>Ecdysozoa</taxon>
        <taxon>Nematoda</taxon>
        <taxon>Chromadorea</taxon>
        <taxon>Rhabditida</taxon>
        <taxon>Spirurina</taxon>
        <taxon>Ascaridomorpha</taxon>
        <taxon>Ascaridoidea</taxon>
        <taxon>Toxocaridae</taxon>
        <taxon>Toxocara</taxon>
    </lineage>
</organism>
<dbReference type="EMBL" id="JPKZ01000963">
    <property type="protein sequence ID" value="KHN84513.1"/>
    <property type="molecule type" value="Genomic_DNA"/>
</dbReference>
<reference evidence="2 3" key="1">
    <citation type="submission" date="2014-11" db="EMBL/GenBank/DDBJ databases">
        <title>Genetic blueprint of the zoonotic pathogen Toxocara canis.</title>
        <authorList>
            <person name="Zhu X.-Q."/>
            <person name="Korhonen P.K."/>
            <person name="Cai H."/>
            <person name="Young N.D."/>
            <person name="Nejsum P."/>
            <person name="von Samson-Himmelstjerna G."/>
            <person name="Boag P.R."/>
            <person name="Tan P."/>
            <person name="Li Q."/>
            <person name="Min J."/>
            <person name="Yang Y."/>
            <person name="Wang X."/>
            <person name="Fang X."/>
            <person name="Hall R.S."/>
            <person name="Hofmann A."/>
            <person name="Sternberg P.W."/>
            <person name="Jex A.R."/>
            <person name="Gasser R.B."/>
        </authorList>
    </citation>
    <scope>NUCLEOTIDE SEQUENCE [LARGE SCALE GENOMIC DNA]</scope>
    <source>
        <strain evidence="2">PN_DK_2014</strain>
    </source>
</reference>
<evidence type="ECO:0000313" key="3">
    <source>
        <dbReference type="Proteomes" id="UP000031036"/>
    </source>
</evidence>
<feature type="region of interest" description="Disordered" evidence="1">
    <location>
        <begin position="1"/>
        <end position="23"/>
    </location>
</feature>
<name>A0A0B2VS34_TOXCA</name>
<comment type="caution">
    <text evidence="2">The sequence shown here is derived from an EMBL/GenBank/DDBJ whole genome shotgun (WGS) entry which is preliminary data.</text>
</comment>
<feature type="compositionally biased region" description="Basic and acidic residues" evidence="1">
    <location>
        <begin position="12"/>
        <end position="23"/>
    </location>
</feature>
<dbReference type="Proteomes" id="UP000031036">
    <property type="component" value="Unassembled WGS sequence"/>
</dbReference>
<gene>
    <name evidence="2" type="ORF">Tcan_06567</name>
</gene>
<evidence type="ECO:0000313" key="2">
    <source>
        <dbReference type="EMBL" id="KHN84513.1"/>
    </source>
</evidence>
<keyword evidence="3" id="KW-1185">Reference proteome</keyword>
<accession>A0A0B2VS34</accession>
<sequence length="97" mass="11382">METKLFAPATKNELKDDPANDPQYREKEIDRLLEQKLQDLELYIKQKKDRQALEEKAERQLQQQAASMAAQKLDFRTHRLPNENSITLDSPRDQESA</sequence>
<protein>
    <submittedName>
        <fullName evidence="2">Uncharacterized protein</fullName>
    </submittedName>
</protein>
<feature type="compositionally biased region" description="Low complexity" evidence="1">
    <location>
        <begin position="60"/>
        <end position="71"/>
    </location>
</feature>
<evidence type="ECO:0000256" key="1">
    <source>
        <dbReference type="SAM" id="MobiDB-lite"/>
    </source>
</evidence>